<sequence>MVLFKYVINFTLAYINPAPELLAIIFSILPVKHIHDDEDEQDSTIESPSPVLSPSKRTSRNTPSYHSRYKPSRAKLPPFLRIPCELRWMIFDTLVASITEIEISPSFIDTFHALRLSTKGLRDEVIGWQRKRPDVMNIFPYGCFIPHHTTFVLKIDHRWKKVVKHKTVSGSHVTFKSGPRCKKQNAALRQETKAIKYMTREQAWYSFCRAVTTFHMSKIHLKFEISLPEELEPSSQDSGLGPIPREELFNALATSRYQEGAWASQHLYLRGTLDQLASMYRTDTLAQIGDMVQIVQKTAFDAETWTMFRDNRWEAHEYETLSYPFDVTYWEDEKDAIDEEGREGKVVYEYGGRVMEAVIECAEDMRRGPLFVVQSSVPPPVNEEHAFVFSRGWLQGTMTCA</sequence>
<name>A0A4Z1HIK4_9HELO</name>
<reference evidence="2 3" key="1">
    <citation type="submission" date="2017-12" db="EMBL/GenBank/DDBJ databases">
        <title>Comparative genomics of Botrytis spp.</title>
        <authorList>
            <person name="Valero-Jimenez C.A."/>
            <person name="Tapia P."/>
            <person name="Veloso J."/>
            <person name="Silva-Moreno E."/>
            <person name="Staats M."/>
            <person name="Valdes J.H."/>
            <person name="Van Kan J.A.L."/>
        </authorList>
    </citation>
    <scope>NUCLEOTIDE SEQUENCE [LARGE SCALE GENOMIC DNA]</scope>
    <source>
        <strain evidence="2 3">MUCL2120</strain>
    </source>
</reference>
<evidence type="ECO:0000313" key="2">
    <source>
        <dbReference type="EMBL" id="TGO48878.1"/>
    </source>
</evidence>
<organism evidence="2 3">
    <name type="scientific">Botryotinia narcissicola</name>
    <dbReference type="NCBI Taxonomy" id="278944"/>
    <lineage>
        <taxon>Eukaryota</taxon>
        <taxon>Fungi</taxon>
        <taxon>Dikarya</taxon>
        <taxon>Ascomycota</taxon>
        <taxon>Pezizomycotina</taxon>
        <taxon>Leotiomycetes</taxon>
        <taxon>Helotiales</taxon>
        <taxon>Sclerotiniaceae</taxon>
        <taxon>Botryotinia</taxon>
    </lineage>
</organism>
<proteinExistence type="predicted"/>
<feature type="compositionally biased region" description="Polar residues" evidence="1">
    <location>
        <begin position="44"/>
        <end position="65"/>
    </location>
</feature>
<accession>A0A4Z1HIK4</accession>
<gene>
    <name evidence="2" type="ORF">BOTNAR_0455g00050</name>
</gene>
<keyword evidence="3" id="KW-1185">Reference proteome</keyword>
<evidence type="ECO:0000256" key="1">
    <source>
        <dbReference type="SAM" id="MobiDB-lite"/>
    </source>
</evidence>
<protein>
    <submittedName>
        <fullName evidence="2">Uncharacterized protein</fullName>
    </submittedName>
</protein>
<evidence type="ECO:0000313" key="3">
    <source>
        <dbReference type="Proteomes" id="UP000297452"/>
    </source>
</evidence>
<feature type="region of interest" description="Disordered" evidence="1">
    <location>
        <begin position="39"/>
        <end position="69"/>
    </location>
</feature>
<dbReference type="EMBL" id="PQXJ01000455">
    <property type="protein sequence ID" value="TGO48878.1"/>
    <property type="molecule type" value="Genomic_DNA"/>
</dbReference>
<comment type="caution">
    <text evidence="2">The sequence shown here is derived from an EMBL/GenBank/DDBJ whole genome shotgun (WGS) entry which is preliminary data.</text>
</comment>
<dbReference type="OrthoDB" id="3509418at2759"/>
<dbReference type="Proteomes" id="UP000297452">
    <property type="component" value="Unassembled WGS sequence"/>
</dbReference>
<dbReference type="AlphaFoldDB" id="A0A4Z1HIK4"/>